<sequence>MSHRTARIVLTTIDSADAAQRLAQVLVEQRLAACVNLLPGLTSIYRWQGAVETASEILLLIKTEEEQLPSLEAALHELHPYELPEFLVLSIESGSELYLRWLHDSLMP</sequence>
<organism evidence="2 3">
    <name type="scientific">Silvibacterium bohemicum</name>
    <dbReference type="NCBI Taxonomy" id="1577686"/>
    <lineage>
        <taxon>Bacteria</taxon>
        <taxon>Pseudomonadati</taxon>
        <taxon>Acidobacteriota</taxon>
        <taxon>Terriglobia</taxon>
        <taxon>Terriglobales</taxon>
        <taxon>Acidobacteriaceae</taxon>
        <taxon>Silvibacterium</taxon>
    </lineage>
</organism>
<dbReference type="InterPro" id="IPR004323">
    <property type="entry name" value="Ion_tolerance_CutA"/>
</dbReference>
<dbReference type="Proteomes" id="UP000538666">
    <property type="component" value="Unassembled WGS sequence"/>
</dbReference>
<comment type="similarity">
    <text evidence="1">Belongs to the CutA family.</text>
</comment>
<reference evidence="2 3" key="1">
    <citation type="submission" date="2020-08" db="EMBL/GenBank/DDBJ databases">
        <title>Genomic Encyclopedia of Type Strains, Phase IV (KMG-IV): sequencing the most valuable type-strain genomes for metagenomic binning, comparative biology and taxonomic classification.</title>
        <authorList>
            <person name="Goeker M."/>
        </authorList>
    </citation>
    <scope>NUCLEOTIDE SEQUENCE [LARGE SCALE GENOMIC DNA]</scope>
    <source>
        <strain evidence="2 3">DSM 103733</strain>
    </source>
</reference>
<evidence type="ECO:0000313" key="3">
    <source>
        <dbReference type="Proteomes" id="UP000538666"/>
    </source>
</evidence>
<accession>A0A841K3V1</accession>
<dbReference type="AlphaFoldDB" id="A0A841K3V1"/>
<proteinExistence type="inferred from homology"/>
<dbReference type="SUPFAM" id="SSF54913">
    <property type="entry name" value="GlnB-like"/>
    <property type="match status" value="1"/>
</dbReference>
<dbReference type="Gene3D" id="3.30.70.120">
    <property type="match status" value="1"/>
</dbReference>
<dbReference type="PANTHER" id="PTHR23419:SF8">
    <property type="entry name" value="FI09726P"/>
    <property type="match status" value="1"/>
</dbReference>
<protein>
    <submittedName>
        <fullName evidence="2">Periplasmic divalent cation tolerance protein</fullName>
    </submittedName>
</protein>
<dbReference type="RefSeq" id="WP_050060347.1">
    <property type="nucleotide sequence ID" value="NZ_JACHEK010000010.1"/>
</dbReference>
<dbReference type="GO" id="GO:0010038">
    <property type="term" value="P:response to metal ion"/>
    <property type="evidence" value="ECO:0007669"/>
    <property type="project" value="InterPro"/>
</dbReference>
<evidence type="ECO:0000313" key="2">
    <source>
        <dbReference type="EMBL" id="MBB6146619.1"/>
    </source>
</evidence>
<dbReference type="PANTHER" id="PTHR23419">
    <property type="entry name" value="DIVALENT CATION TOLERANCE CUTA-RELATED"/>
    <property type="match status" value="1"/>
</dbReference>
<dbReference type="EMBL" id="JACHEK010000010">
    <property type="protein sequence ID" value="MBB6146619.1"/>
    <property type="molecule type" value="Genomic_DNA"/>
</dbReference>
<keyword evidence="3" id="KW-1185">Reference proteome</keyword>
<evidence type="ECO:0000256" key="1">
    <source>
        <dbReference type="ARBA" id="ARBA00010169"/>
    </source>
</evidence>
<gene>
    <name evidence="2" type="ORF">HNQ77_004598</name>
</gene>
<dbReference type="Pfam" id="PF03091">
    <property type="entry name" value="CutA1"/>
    <property type="match status" value="1"/>
</dbReference>
<dbReference type="InterPro" id="IPR015867">
    <property type="entry name" value="N-reg_PII/ATP_PRibTrfase_C"/>
</dbReference>
<dbReference type="InterPro" id="IPR011322">
    <property type="entry name" value="N-reg_PII-like_a/b"/>
</dbReference>
<dbReference type="GO" id="GO:0005507">
    <property type="term" value="F:copper ion binding"/>
    <property type="evidence" value="ECO:0007669"/>
    <property type="project" value="TreeGrafter"/>
</dbReference>
<comment type="caution">
    <text evidence="2">The sequence shown here is derived from an EMBL/GenBank/DDBJ whole genome shotgun (WGS) entry which is preliminary data.</text>
</comment>
<name>A0A841K3V1_9BACT</name>
<dbReference type="OrthoDB" id="37622at2"/>